<dbReference type="Proteomes" id="UP000000844">
    <property type="component" value="Chromosome"/>
</dbReference>
<dbReference type="Pfam" id="PF13830">
    <property type="entry name" value="DUF4192"/>
    <property type="match status" value="1"/>
</dbReference>
<dbReference type="HOGENOM" id="CLU_030181_0_0_11"/>
<evidence type="ECO:0000313" key="1">
    <source>
        <dbReference type="EMBL" id="ADD40020.1"/>
    </source>
</evidence>
<dbReference type="RefSeq" id="WP_013015591.1">
    <property type="nucleotide sequence ID" value="NC_013947.1"/>
</dbReference>
<organism evidence="1 2">
    <name type="scientific">Stackebrandtia nassauensis (strain DSM 44728 / CIP 108903 / NRRL B-16338 / NBRC 102104 / LLR-40K-21)</name>
    <dbReference type="NCBI Taxonomy" id="446470"/>
    <lineage>
        <taxon>Bacteria</taxon>
        <taxon>Bacillati</taxon>
        <taxon>Actinomycetota</taxon>
        <taxon>Actinomycetes</taxon>
        <taxon>Glycomycetales</taxon>
        <taxon>Glycomycetaceae</taxon>
        <taxon>Stackebrandtia</taxon>
    </lineage>
</organism>
<protein>
    <recommendedName>
        <fullName evidence="3">DUF4192 domain-containing protein</fullName>
    </recommendedName>
</protein>
<proteinExistence type="predicted"/>
<name>D3Q350_STANL</name>
<dbReference type="STRING" id="446470.Snas_0302"/>
<dbReference type="OrthoDB" id="3264463at2"/>
<reference evidence="1 2" key="1">
    <citation type="journal article" date="2009" name="Stand. Genomic Sci.">
        <title>Complete genome sequence of Stackebrandtia nassauensis type strain (LLR-40K-21).</title>
        <authorList>
            <person name="Munk C."/>
            <person name="Lapidus A."/>
            <person name="Copeland A."/>
            <person name="Jando M."/>
            <person name="Mayilraj S."/>
            <person name="Glavina Del Rio T."/>
            <person name="Nolan M."/>
            <person name="Chen F."/>
            <person name="Lucas S."/>
            <person name="Tice H."/>
            <person name="Cheng J.F."/>
            <person name="Han C."/>
            <person name="Detter J.C."/>
            <person name="Bruce D."/>
            <person name="Goodwin L."/>
            <person name="Chain P."/>
            <person name="Pitluck S."/>
            <person name="Goker M."/>
            <person name="Ovchinikova G."/>
            <person name="Pati A."/>
            <person name="Ivanova N."/>
            <person name="Mavromatis K."/>
            <person name="Chen A."/>
            <person name="Palaniappan K."/>
            <person name="Land M."/>
            <person name="Hauser L."/>
            <person name="Chang Y.J."/>
            <person name="Jeffries C.D."/>
            <person name="Bristow J."/>
            <person name="Eisen J.A."/>
            <person name="Markowitz V."/>
            <person name="Hugenholtz P."/>
            <person name="Kyrpides N.C."/>
            <person name="Klenk H.P."/>
        </authorList>
    </citation>
    <scope>NUCLEOTIDE SEQUENCE [LARGE SCALE GENOMIC DNA]</scope>
    <source>
        <strain evidence="2">DSM 44728 / CIP 108903 / NRRL B-16338 / NBRC 102104 / LLR-40K-21</strain>
    </source>
</reference>
<evidence type="ECO:0008006" key="3">
    <source>
        <dbReference type="Google" id="ProtNLM"/>
    </source>
</evidence>
<accession>D3Q350</accession>
<gene>
    <name evidence="1" type="ordered locus">Snas_0302</name>
</gene>
<dbReference type="eggNOG" id="ENOG5031GJC">
    <property type="taxonomic scope" value="Bacteria"/>
</dbReference>
<dbReference type="KEGG" id="sna:Snas_0302"/>
<dbReference type="EMBL" id="CP001778">
    <property type="protein sequence ID" value="ADD40020.1"/>
    <property type="molecule type" value="Genomic_DNA"/>
</dbReference>
<dbReference type="AlphaFoldDB" id="D3Q350"/>
<sequence length="343" mass="36945">MTPSCEPPTEPDAADISLSTPMDLLSAIPYLVGYIPADSLVLVGLDAKQITATLRVDLPRTDQPVTKLRISPDVLRRNKVEAAVIAGYGPPERVTRCVDHLRRMLAAQNIELVDALRVTDGTFWSYVCQEPACCPPEGRPVNPGDSPVDAAFTYAGMRALPHRQAVTAQLEPVKGPTRAAVTRATNQVRKLLDDTDAMFSARETLLDEARTILAKATEAGAPLPEIDQTVRLAAALTDAKLQTEAMTLVDSHSPHKMVDLWLWVTRHVAPAFRARPAALLGFAAWRCGNGVLATEAVRRSLTDDPHCPLAMVLGRLLDEGVPPSSIPKITGELLLPLPCSPAG</sequence>
<evidence type="ECO:0000313" key="2">
    <source>
        <dbReference type="Proteomes" id="UP000000844"/>
    </source>
</evidence>
<dbReference type="InterPro" id="IPR025447">
    <property type="entry name" value="DUF4192"/>
</dbReference>
<keyword evidence="2" id="KW-1185">Reference proteome</keyword>